<comment type="caution">
    <text evidence="1">The sequence shown here is derived from an EMBL/GenBank/DDBJ whole genome shotgun (WGS) entry which is preliminary data.</text>
</comment>
<name>A0A916JCY2_9BACT</name>
<sequence length="125" mass="14666">MYINFQYDFRIISISDDNFFGFDGYGIEVYFNLVKKDTKQVVRSGKYAISAMPVFCERTAEMPFCGSFQELWTKRLSYVMFSRLRPYLSLVNRTDNPDILPASGHHFMIMCNTEWAAMPVDWVPE</sequence>
<protein>
    <submittedName>
        <fullName evidence="1">Uncharacterized protein</fullName>
    </submittedName>
</protein>
<keyword evidence="2" id="KW-1185">Reference proteome</keyword>
<reference evidence="1" key="1">
    <citation type="submission" date="2021-04" db="EMBL/GenBank/DDBJ databases">
        <authorList>
            <person name="Rodrigo-Torres L."/>
            <person name="Arahal R. D."/>
            <person name="Lucena T."/>
        </authorList>
    </citation>
    <scope>NUCLEOTIDE SEQUENCE</scope>
    <source>
        <strain evidence="1">CECT 9275</strain>
    </source>
</reference>
<proteinExistence type="predicted"/>
<dbReference type="EMBL" id="CAJRAF010000002">
    <property type="protein sequence ID" value="CAG5003230.1"/>
    <property type="molecule type" value="Genomic_DNA"/>
</dbReference>
<organism evidence="1 2">
    <name type="scientific">Dyadobacter helix</name>
    <dbReference type="NCBI Taxonomy" id="2822344"/>
    <lineage>
        <taxon>Bacteria</taxon>
        <taxon>Pseudomonadati</taxon>
        <taxon>Bacteroidota</taxon>
        <taxon>Cytophagia</taxon>
        <taxon>Cytophagales</taxon>
        <taxon>Spirosomataceae</taxon>
        <taxon>Dyadobacter</taxon>
    </lineage>
</organism>
<evidence type="ECO:0000313" key="2">
    <source>
        <dbReference type="Proteomes" id="UP000680038"/>
    </source>
</evidence>
<dbReference type="RefSeq" id="WP_215239647.1">
    <property type="nucleotide sequence ID" value="NZ_CAJRAF010000002.1"/>
</dbReference>
<accession>A0A916JCY2</accession>
<evidence type="ECO:0000313" key="1">
    <source>
        <dbReference type="EMBL" id="CAG5003230.1"/>
    </source>
</evidence>
<dbReference type="AlphaFoldDB" id="A0A916JCY2"/>
<dbReference type="Proteomes" id="UP000680038">
    <property type="component" value="Unassembled WGS sequence"/>
</dbReference>
<gene>
    <name evidence="1" type="ORF">DYBT9275_03104</name>
</gene>